<dbReference type="PANTHER" id="PTHR44154">
    <property type="entry name" value="QUINONE OXIDOREDUCTASE"/>
    <property type="match status" value="1"/>
</dbReference>
<dbReference type="AlphaFoldDB" id="A0A0S2FC89"/>
<accession>A0A0S2FC89</accession>
<dbReference type="InterPro" id="IPR051603">
    <property type="entry name" value="Zinc-ADH_QOR/CCCR"/>
</dbReference>
<dbReference type="InterPro" id="IPR036291">
    <property type="entry name" value="NAD(P)-bd_dom_sf"/>
</dbReference>
<dbReference type="SUPFAM" id="SSF50129">
    <property type="entry name" value="GroES-like"/>
    <property type="match status" value="1"/>
</dbReference>
<dbReference type="InterPro" id="IPR013154">
    <property type="entry name" value="ADH-like_N"/>
</dbReference>
<dbReference type="PATRIC" id="fig|84531.8.peg.3067"/>
<dbReference type="Gene3D" id="3.90.180.10">
    <property type="entry name" value="Medium-chain alcohol dehydrogenases, catalytic domain"/>
    <property type="match status" value="1"/>
</dbReference>
<evidence type="ECO:0000259" key="2">
    <source>
        <dbReference type="SMART" id="SM00829"/>
    </source>
</evidence>
<organism evidence="3 4">
    <name type="scientific">Lysobacter antibioticus</name>
    <dbReference type="NCBI Taxonomy" id="84531"/>
    <lineage>
        <taxon>Bacteria</taxon>
        <taxon>Pseudomonadati</taxon>
        <taxon>Pseudomonadota</taxon>
        <taxon>Gammaproteobacteria</taxon>
        <taxon>Lysobacterales</taxon>
        <taxon>Lysobacteraceae</taxon>
        <taxon>Lysobacter</taxon>
    </lineage>
</organism>
<gene>
    <name evidence="3" type="ORF">LA76x_3058</name>
</gene>
<dbReference type="KEGG" id="lab:LA76x_3058"/>
<reference evidence="3 4" key="1">
    <citation type="journal article" date="2015" name="BMC Genomics">
        <title>Comparative genomics and metabolic profiling of the genus Lysobacter.</title>
        <authorList>
            <person name="de Bruijn I."/>
            <person name="Cheng X."/>
            <person name="de Jager V."/>
            <person name="Exposito R.G."/>
            <person name="Watrous J."/>
            <person name="Patel N."/>
            <person name="Postma J."/>
            <person name="Dorrestein P.C."/>
            <person name="Kobayashi D."/>
            <person name="Raaijmakers J.M."/>
        </authorList>
    </citation>
    <scope>NUCLEOTIDE SEQUENCE [LARGE SCALE GENOMIC DNA]</scope>
    <source>
        <strain evidence="3 4">76</strain>
    </source>
</reference>
<dbReference type="SMART" id="SM00829">
    <property type="entry name" value="PKS_ER"/>
    <property type="match status" value="1"/>
</dbReference>
<dbReference type="GO" id="GO:0016491">
    <property type="term" value="F:oxidoreductase activity"/>
    <property type="evidence" value="ECO:0007669"/>
    <property type="project" value="InterPro"/>
</dbReference>
<protein>
    <submittedName>
        <fullName evidence="3">Zinc-binding dehydrogenase family protein</fullName>
    </submittedName>
</protein>
<dbReference type="Pfam" id="PF13602">
    <property type="entry name" value="ADH_zinc_N_2"/>
    <property type="match status" value="1"/>
</dbReference>
<evidence type="ECO:0000256" key="1">
    <source>
        <dbReference type="ARBA" id="ARBA00022857"/>
    </source>
</evidence>
<evidence type="ECO:0000313" key="3">
    <source>
        <dbReference type="EMBL" id="ALN81186.1"/>
    </source>
</evidence>
<dbReference type="PANTHER" id="PTHR44154:SF1">
    <property type="entry name" value="QUINONE OXIDOREDUCTASE"/>
    <property type="match status" value="1"/>
</dbReference>
<dbReference type="eggNOG" id="COG0604">
    <property type="taxonomic scope" value="Bacteria"/>
</dbReference>
<dbReference type="EMBL" id="CP011129">
    <property type="protein sequence ID" value="ALN81186.1"/>
    <property type="molecule type" value="Genomic_DNA"/>
</dbReference>
<keyword evidence="4" id="KW-1185">Reference proteome</keyword>
<dbReference type="Pfam" id="PF08240">
    <property type="entry name" value="ADH_N"/>
    <property type="match status" value="1"/>
</dbReference>
<keyword evidence="1" id="KW-0521">NADP</keyword>
<dbReference type="Proteomes" id="UP000060787">
    <property type="component" value="Chromosome"/>
</dbReference>
<dbReference type="InterPro" id="IPR011032">
    <property type="entry name" value="GroES-like_sf"/>
</dbReference>
<dbReference type="STRING" id="84531.LA76x_3058"/>
<feature type="domain" description="Enoyl reductase (ER)" evidence="2">
    <location>
        <begin position="40"/>
        <end position="330"/>
    </location>
</feature>
<sequence>MLHPVSFRRQAMAPTRAYERTTTSLPVPPQVKAVVFDRYGAPEVLHAIELPMPQAGPGEVRIRVRAAGVRPSDIALRRGIGAADAGQAFPRRLGNEFAGIVDQVGADVRDLDIGDEVLGWAVAMSYAEVLTVPAEQVVHKPETMSWAVAGALPSTGQSALGALRVLGVEHGHTVLIHGAASGIGSVAVQLARAWGAQVIGSAAANDHDYLRSLGAQPVLDDREGIEQTRALVPQGVDAIFDALGSEVHEGWLALGAAPSRIATLCDSDQARRLGLRTLRSQRSRAHLHELMAMHVRHGLLVHVREMFPLTRAAEAHRAVERGHGRGKVVLMVYEAMAMKHSA</sequence>
<name>A0A0S2FC89_LYSAN</name>
<dbReference type="Gene3D" id="3.40.50.720">
    <property type="entry name" value="NAD(P)-binding Rossmann-like Domain"/>
    <property type="match status" value="1"/>
</dbReference>
<dbReference type="SUPFAM" id="SSF51735">
    <property type="entry name" value="NAD(P)-binding Rossmann-fold domains"/>
    <property type="match status" value="1"/>
</dbReference>
<evidence type="ECO:0000313" key="4">
    <source>
        <dbReference type="Proteomes" id="UP000060787"/>
    </source>
</evidence>
<proteinExistence type="predicted"/>
<dbReference type="CDD" id="cd05289">
    <property type="entry name" value="MDR_like_2"/>
    <property type="match status" value="1"/>
</dbReference>
<dbReference type="InterPro" id="IPR020843">
    <property type="entry name" value="ER"/>
</dbReference>